<dbReference type="PANTHER" id="PTHR30582:SF24">
    <property type="entry name" value="L,D-TRANSPEPTIDASE ERFK_SRFK-RELATED"/>
    <property type="match status" value="1"/>
</dbReference>
<evidence type="ECO:0000256" key="9">
    <source>
        <dbReference type="PROSITE-ProRule" id="PRU01373"/>
    </source>
</evidence>
<dbReference type="InterPro" id="IPR050979">
    <property type="entry name" value="LD-transpeptidase"/>
</dbReference>
<dbReference type="CDD" id="cd16913">
    <property type="entry name" value="YkuD_like"/>
    <property type="match status" value="1"/>
</dbReference>
<dbReference type="PROSITE" id="PS52029">
    <property type="entry name" value="LD_TPASE"/>
    <property type="match status" value="1"/>
</dbReference>
<dbReference type="InterPro" id="IPR038063">
    <property type="entry name" value="Transpep_catalytic_dom"/>
</dbReference>
<feature type="active site" description="Proton donor/acceptor" evidence="9">
    <location>
        <position position="116"/>
    </location>
</feature>
<evidence type="ECO:0000256" key="4">
    <source>
        <dbReference type="ARBA" id="ARBA00022679"/>
    </source>
</evidence>
<organism evidence="11 12">
    <name type="scientific">Litoribrevibacter euphylliae</name>
    <dbReference type="NCBI Taxonomy" id="1834034"/>
    <lineage>
        <taxon>Bacteria</taxon>
        <taxon>Pseudomonadati</taxon>
        <taxon>Pseudomonadota</taxon>
        <taxon>Gammaproteobacteria</taxon>
        <taxon>Oceanospirillales</taxon>
        <taxon>Oceanospirillaceae</taxon>
        <taxon>Litoribrevibacter</taxon>
    </lineage>
</organism>
<dbReference type="SUPFAM" id="SSF141523">
    <property type="entry name" value="L,D-transpeptidase catalytic domain-like"/>
    <property type="match status" value="1"/>
</dbReference>
<comment type="pathway">
    <text evidence="1 9">Cell wall biogenesis; peptidoglycan biosynthesis.</text>
</comment>
<evidence type="ECO:0000259" key="10">
    <source>
        <dbReference type="PROSITE" id="PS52029"/>
    </source>
</evidence>
<name>A0ABV7HF19_9GAMM</name>
<accession>A0ABV7HF19</accession>
<keyword evidence="3" id="KW-0328">Glycosyltransferase</keyword>
<dbReference type="EMBL" id="JBHRSZ010000004">
    <property type="protein sequence ID" value="MFC3151258.1"/>
    <property type="molecule type" value="Genomic_DNA"/>
</dbReference>
<gene>
    <name evidence="11" type="ORF">ACFOEK_09500</name>
</gene>
<keyword evidence="12" id="KW-1185">Reference proteome</keyword>
<evidence type="ECO:0000256" key="8">
    <source>
        <dbReference type="ARBA" id="ARBA00023316"/>
    </source>
</evidence>
<dbReference type="InterPro" id="IPR005490">
    <property type="entry name" value="LD_TPept_cat_dom"/>
</dbReference>
<dbReference type="Gene3D" id="2.40.440.10">
    <property type="entry name" value="L,D-transpeptidase catalytic domain-like"/>
    <property type="match status" value="1"/>
</dbReference>
<evidence type="ECO:0000313" key="11">
    <source>
        <dbReference type="EMBL" id="MFC3151258.1"/>
    </source>
</evidence>
<feature type="active site" description="Nucleophile" evidence="9">
    <location>
        <position position="132"/>
    </location>
</feature>
<keyword evidence="8 9" id="KW-0961">Cell wall biogenesis/degradation</keyword>
<dbReference type="RefSeq" id="WP_386719686.1">
    <property type="nucleotide sequence ID" value="NZ_JBHRSZ010000004.1"/>
</dbReference>
<comment type="caution">
    <text evidence="11">The sequence shown here is derived from an EMBL/GenBank/DDBJ whole genome shotgun (WGS) entry which is preliminary data.</text>
</comment>
<keyword evidence="4" id="KW-0808">Transferase</keyword>
<dbReference type="PANTHER" id="PTHR30582">
    <property type="entry name" value="L,D-TRANSPEPTIDASE"/>
    <property type="match status" value="1"/>
</dbReference>
<keyword evidence="7 9" id="KW-0573">Peptidoglycan synthesis</keyword>
<evidence type="ECO:0000313" key="12">
    <source>
        <dbReference type="Proteomes" id="UP001595476"/>
    </source>
</evidence>
<feature type="domain" description="L,D-TPase catalytic" evidence="10">
    <location>
        <begin position="1"/>
        <end position="156"/>
    </location>
</feature>
<sequence length="157" mass="17343">MIHISIKDQRLDLIEEGQVLRSYSISTAKNGAGENNGSGQTPRGKHIIRAKIGDGQPINAVFVGRRATGEVYTSDLAEAFPERDWILSRILWLSGCEPGKNRLGSKDSMRRYIYIHGTPDSEPMGVALSHGCVRMRNKDVIDLFDLVPVGIPVEIVE</sequence>
<evidence type="ECO:0000256" key="6">
    <source>
        <dbReference type="ARBA" id="ARBA00022960"/>
    </source>
</evidence>
<evidence type="ECO:0000256" key="7">
    <source>
        <dbReference type="ARBA" id="ARBA00022984"/>
    </source>
</evidence>
<keyword evidence="6 9" id="KW-0133">Cell shape</keyword>
<protein>
    <submittedName>
        <fullName evidence="11">L,D-transpeptidase family protein</fullName>
    </submittedName>
</protein>
<evidence type="ECO:0000256" key="2">
    <source>
        <dbReference type="ARBA" id="ARBA00005992"/>
    </source>
</evidence>
<reference evidence="12" key="1">
    <citation type="journal article" date="2019" name="Int. J. Syst. Evol. Microbiol.">
        <title>The Global Catalogue of Microorganisms (GCM) 10K type strain sequencing project: providing services to taxonomists for standard genome sequencing and annotation.</title>
        <authorList>
            <consortium name="The Broad Institute Genomics Platform"/>
            <consortium name="The Broad Institute Genome Sequencing Center for Infectious Disease"/>
            <person name="Wu L."/>
            <person name="Ma J."/>
        </authorList>
    </citation>
    <scope>NUCLEOTIDE SEQUENCE [LARGE SCALE GENOMIC DNA]</scope>
    <source>
        <strain evidence="12">KCTC 52438</strain>
    </source>
</reference>
<evidence type="ECO:0000256" key="3">
    <source>
        <dbReference type="ARBA" id="ARBA00022676"/>
    </source>
</evidence>
<dbReference type="Proteomes" id="UP001595476">
    <property type="component" value="Unassembled WGS sequence"/>
</dbReference>
<evidence type="ECO:0000256" key="1">
    <source>
        <dbReference type="ARBA" id="ARBA00004752"/>
    </source>
</evidence>
<evidence type="ECO:0000256" key="5">
    <source>
        <dbReference type="ARBA" id="ARBA00022801"/>
    </source>
</evidence>
<dbReference type="Pfam" id="PF03734">
    <property type="entry name" value="YkuD"/>
    <property type="match status" value="1"/>
</dbReference>
<comment type="similarity">
    <text evidence="2">Belongs to the YkuD family.</text>
</comment>
<proteinExistence type="inferred from homology"/>
<keyword evidence="5" id="KW-0378">Hydrolase</keyword>